<evidence type="ECO:0000256" key="5">
    <source>
        <dbReference type="ARBA" id="ARBA00022741"/>
    </source>
</evidence>
<dbReference type="InterPro" id="IPR003439">
    <property type="entry name" value="ABC_transporter-like_ATP-bd"/>
</dbReference>
<evidence type="ECO:0000256" key="7">
    <source>
        <dbReference type="ARBA" id="ARBA00023004"/>
    </source>
</evidence>
<keyword evidence="4" id="KW-0410">Iron transport</keyword>
<dbReference type="InterPro" id="IPR051535">
    <property type="entry name" value="Siderophore_ABC-ATPase"/>
</dbReference>
<evidence type="ECO:0000256" key="1">
    <source>
        <dbReference type="ARBA" id="ARBA00004202"/>
    </source>
</evidence>
<evidence type="ECO:0000313" key="13">
    <source>
        <dbReference type="Proteomes" id="UP000070598"/>
    </source>
</evidence>
<dbReference type="InterPro" id="IPR027417">
    <property type="entry name" value="P-loop_NTPase"/>
</dbReference>
<dbReference type="Proteomes" id="UP000070598">
    <property type="component" value="Unassembled WGS sequence"/>
</dbReference>
<dbReference type="SUPFAM" id="SSF52540">
    <property type="entry name" value="P-loop containing nucleoside triphosphate hydrolases"/>
    <property type="match status" value="1"/>
</dbReference>
<dbReference type="InterPro" id="IPR017871">
    <property type="entry name" value="ABC_transporter-like_CS"/>
</dbReference>
<dbReference type="EMBL" id="JYIJ01000014">
    <property type="protein sequence ID" value="KWX04853.1"/>
    <property type="molecule type" value="Genomic_DNA"/>
</dbReference>
<dbReference type="PANTHER" id="PTHR42771:SF2">
    <property type="entry name" value="IRON(3+)-HYDROXAMATE IMPORT ATP-BINDING PROTEIN FHUC"/>
    <property type="match status" value="1"/>
</dbReference>
<evidence type="ECO:0000313" key="12">
    <source>
        <dbReference type="EMBL" id="KWX10610.1"/>
    </source>
</evidence>
<evidence type="ECO:0000256" key="2">
    <source>
        <dbReference type="ARBA" id="ARBA00022448"/>
    </source>
</evidence>
<proteinExistence type="predicted"/>
<dbReference type="Proteomes" id="UP000070659">
    <property type="component" value="Unassembled WGS sequence"/>
</dbReference>
<dbReference type="PROSITE" id="PS50893">
    <property type="entry name" value="ABC_TRANSPORTER_2"/>
    <property type="match status" value="1"/>
</dbReference>
<organism evidence="11 14">
    <name type="scientific">Carbonactinospora thermoautotrophica</name>
    <dbReference type="NCBI Taxonomy" id="1469144"/>
    <lineage>
        <taxon>Bacteria</taxon>
        <taxon>Bacillati</taxon>
        <taxon>Actinomycetota</taxon>
        <taxon>Actinomycetes</taxon>
        <taxon>Kitasatosporales</taxon>
        <taxon>Carbonactinosporaceae</taxon>
        <taxon>Carbonactinospora</taxon>
    </lineage>
</organism>
<comment type="subcellular location">
    <subcellularLocation>
        <location evidence="1">Cell membrane</location>
        <topology evidence="1">Peripheral membrane protein</topology>
    </subcellularLocation>
</comment>
<evidence type="ECO:0000313" key="14">
    <source>
        <dbReference type="Proteomes" id="UP000070659"/>
    </source>
</evidence>
<feature type="domain" description="ABC transporter" evidence="10">
    <location>
        <begin position="14"/>
        <end position="250"/>
    </location>
</feature>
<dbReference type="GO" id="GO:0005886">
    <property type="term" value="C:plasma membrane"/>
    <property type="evidence" value="ECO:0007669"/>
    <property type="project" value="UniProtKB-SubCell"/>
</dbReference>
<evidence type="ECO:0000313" key="11">
    <source>
        <dbReference type="EMBL" id="KWX04853.1"/>
    </source>
</evidence>
<dbReference type="FunFam" id="3.40.50.300:FF:000134">
    <property type="entry name" value="Iron-enterobactin ABC transporter ATP-binding protein"/>
    <property type="match status" value="1"/>
</dbReference>
<gene>
    <name evidence="11" type="ORF">TH66_05700</name>
    <name evidence="12" type="ORF">TR74_02610</name>
</gene>
<evidence type="ECO:0000256" key="9">
    <source>
        <dbReference type="ARBA" id="ARBA00023136"/>
    </source>
</evidence>
<reference evidence="13" key="1">
    <citation type="submission" date="2015-02" db="EMBL/GenBank/DDBJ databases">
        <title>Physiological reanalysis, assessment of diazotrophy, and genome sequences of multiple isolates of Streptomyces thermoautotrophicus.</title>
        <authorList>
            <person name="MacKellar D.C."/>
            <person name="Lieber L."/>
            <person name="Norman J."/>
            <person name="Bolger A."/>
            <person name="Tobin C."/>
            <person name="Murray J.W."/>
            <person name="Friesen M."/>
            <person name="Prell J."/>
        </authorList>
    </citation>
    <scope>NUCLEOTIDE SEQUENCE [LARGE SCALE GENOMIC DNA]</scope>
    <source>
        <strain evidence="13">UBT1</strain>
    </source>
</reference>
<dbReference type="OrthoDB" id="5296765at2"/>
<name>A0A132N439_9ACTN</name>
<keyword evidence="9" id="KW-0472">Membrane</keyword>
<evidence type="ECO:0000256" key="4">
    <source>
        <dbReference type="ARBA" id="ARBA00022496"/>
    </source>
</evidence>
<evidence type="ECO:0000256" key="3">
    <source>
        <dbReference type="ARBA" id="ARBA00022475"/>
    </source>
</evidence>
<dbReference type="InterPro" id="IPR003593">
    <property type="entry name" value="AAA+_ATPase"/>
</dbReference>
<dbReference type="SMART" id="SM00382">
    <property type="entry name" value="AAA"/>
    <property type="match status" value="1"/>
</dbReference>
<accession>A0A132N439</accession>
<dbReference type="PANTHER" id="PTHR42771">
    <property type="entry name" value="IRON(3+)-HYDROXAMATE IMPORT ATP-BINDING PROTEIN FHUC"/>
    <property type="match status" value="1"/>
</dbReference>
<keyword evidence="3" id="KW-1003">Cell membrane</keyword>
<keyword evidence="2" id="KW-0813">Transport</keyword>
<sequence>MPAPARPRLGAPVYQVERVSFAYGERPILRGLTLEVAAGEMVALVGRNGCGKSTLLRLLAGLLRPDQGRILLAGKDVAAYGRREIARQVAVLHQAAPPVPGLTVRQLVRQGRYAHRGPLGMLRDADDDVCVAAMAAAGVLDFADREVDSLSGGERQRVRLALCLAQQTGVLLLDEPTTFLDVRHQLEVLHLVRRLREERDLTVVMVLHDLGQAARFADRLVALRAGEVVADGAPGDLVTPELLGEVFGVTGRVLRDERDGAPICLYDDLS</sequence>
<dbReference type="Gene3D" id="3.40.50.300">
    <property type="entry name" value="P-loop containing nucleotide triphosphate hydrolases"/>
    <property type="match status" value="1"/>
</dbReference>
<protein>
    <submittedName>
        <fullName evidence="11">Iron ABC transporter ATP-binding protein</fullName>
    </submittedName>
</protein>
<keyword evidence="6 11" id="KW-0067">ATP-binding</keyword>
<dbReference type="PATRIC" id="fig|1469144.8.peg.4146"/>
<dbReference type="GO" id="GO:0006826">
    <property type="term" value="P:iron ion transport"/>
    <property type="evidence" value="ECO:0007669"/>
    <property type="project" value="UniProtKB-KW"/>
</dbReference>
<dbReference type="Pfam" id="PF00005">
    <property type="entry name" value="ABC_tran"/>
    <property type="match status" value="1"/>
</dbReference>
<reference evidence="11 14" key="2">
    <citation type="submission" date="2015-02" db="EMBL/GenBank/DDBJ databases">
        <title>Physiological reanalysis, assessment of diazotrophy, and genome sequences of multiple isolates of Streptomyces thermoautotrophicus.</title>
        <authorList>
            <person name="MacKellar D.C."/>
            <person name="Lieber L."/>
            <person name="Norman J."/>
            <person name="Bolger A."/>
            <person name="Tobin C."/>
            <person name="Murray J.W."/>
            <person name="Prell J."/>
        </authorList>
    </citation>
    <scope>NUCLEOTIDE SEQUENCE [LARGE SCALE GENOMIC DNA]</scope>
    <source>
        <strain evidence="11 14">UBT1</strain>
    </source>
</reference>
<dbReference type="CDD" id="cd03214">
    <property type="entry name" value="ABC_Iron-Siderophores_B12_Hemin"/>
    <property type="match status" value="1"/>
</dbReference>
<evidence type="ECO:0000256" key="6">
    <source>
        <dbReference type="ARBA" id="ARBA00022840"/>
    </source>
</evidence>
<dbReference type="AlphaFoldDB" id="A0A132N439"/>
<dbReference type="PROSITE" id="PS00211">
    <property type="entry name" value="ABC_TRANSPORTER_1"/>
    <property type="match status" value="1"/>
</dbReference>
<dbReference type="EMBL" id="JYIK01000386">
    <property type="protein sequence ID" value="KWX10610.1"/>
    <property type="molecule type" value="Genomic_DNA"/>
</dbReference>
<dbReference type="GO" id="GO:0005524">
    <property type="term" value="F:ATP binding"/>
    <property type="evidence" value="ECO:0007669"/>
    <property type="project" value="UniProtKB-KW"/>
</dbReference>
<evidence type="ECO:0000256" key="8">
    <source>
        <dbReference type="ARBA" id="ARBA00023065"/>
    </source>
</evidence>
<comment type="caution">
    <text evidence="11">The sequence shown here is derived from an EMBL/GenBank/DDBJ whole genome shotgun (WGS) entry which is preliminary data.</text>
</comment>
<keyword evidence="5" id="KW-0547">Nucleotide-binding</keyword>
<dbReference type="GO" id="GO:0016887">
    <property type="term" value="F:ATP hydrolysis activity"/>
    <property type="evidence" value="ECO:0007669"/>
    <property type="project" value="InterPro"/>
</dbReference>
<keyword evidence="7" id="KW-0408">Iron</keyword>
<evidence type="ECO:0000259" key="10">
    <source>
        <dbReference type="PROSITE" id="PS50893"/>
    </source>
</evidence>
<keyword evidence="8" id="KW-0406">Ion transport</keyword>